<name>A0A1I2AXM1_9FIRM</name>
<reference evidence="24 25" key="1">
    <citation type="submission" date="2016-10" db="EMBL/GenBank/DDBJ databases">
        <authorList>
            <person name="de Groot N.N."/>
        </authorList>
    </citation>
    <scope>NUCLEOTIDE SEQUENCE [LARGE SCALE GENOMIC DNA]</scope>
    <source>
        <strain evidence="24 25">DSM 9236</strain>
    </source>
</reference>
<evidence type="ECO:0000256" key="4">
    <source>
        <dbReference type="ARBA" id="ARBA00005178"/>
    </source>
</evidence>
<dbReference type="InterPro" id="IPR036724">
    <property type="entry name" value="Cobalamin-bd_sf"/>
</dbReference>
<evidence type="ECO:0000256" key="12">
    <source>
        <dbReference type="ARBA" id="ARBA00022691"/>
    </source>
</evidence>
<feature type="domain" description="Hcy-binding" evidence="20">
    <location>
        <begin position="1"/>
        <end position="330"/>
    </location>
</feature>
<evidence type="ECO:0000259" key="22">
    <source>
        <dbReference type="PROSITE" id="PS51332"/>
    </source>
</evidence>
<dbReference type="Pfam" id="PF00809">
    <property type="entry name" value="Pterin_bind"/>
    <property type="match status" value="1"/>
</dbReference>
<evidence type="ECO:0000259" key="21">
    <source>
        <dbReference type="PROSITE" id="PS50972"/>
    </source>
</evidence>
<dbReference type="InterPro" id="IPR003726">
    <property type="entry name" value="HCY_dom"/>
</dbReference>
<dbReference type="PROSITE" id="PS51337">
    <property type="entry name" value="B12_BINDING_NTER"/>
    <property type="match status" value="1"/>
</dbReference>
<evidence type="ECO:0000256" key="17">
    <source>
        <dbReference type="ARBA" id="ARBA00025552"/>
    </source>
</evidence>
<comment type="cofactor">
    <cofactor evidence="2 19">
        <name>Zn(2+)</name>
        <dbReference type="ChEBI" id="CHEBI:29105"/>
    </cofactor>
</comment>
<feature type="domain" description="B12-binding N-terminal" evidence="23">
    <location>
        <begin position="660"/>
        <end position="754"/>
    </location>
</feature>
<organism evidence="24 25">
    <name type="scientific">Succiniclasticum ruminis DSM 9236</name>
    <dbReference type="NCBI Taxonomy" id="1123323"/>
    <lineage>
        <taxon>Bacteria</taxon>
        <taxon>Bacillati</taxon>
        <taxon>Bacillota</taxon>
        <taxon>Negativicutes</taxon>
        <taxon>Acidaminococcales</taxon>
        <taxon>Acidaminococcaceae</taxon>
        <taxon>Succiniclasticum</taxon>
    </lineage>
</organism>
<dbReference type="EMBL" id="FONL01000007">
    <property type="protein sequence ID" value="SFE48487.1"/>
    <property type="molecule type" value="Genomic_DNA"/>
</dbReference>
<comment type="similarity">
    <text evidence="5">Belongs to the vitamin-B12 dependent methionine synthase family.</text>
</comment>
<dbReference type="InterPro" id="IPR050554">
    <property type="entry name" value="Met_Synthase/Corrinoid"/>
</dbReference>
<comment type="function">
    <text evidence="17">Catalyzes the transfer of a methyl group from methyl-cobalamin to homocysteine, yielding enzyme-bound cob(I)alamin and methionine. Subsequently, remethylates the cofactor using methyltetrahydrofolate.</text>
</comment>
<dbReference type="GO" id="GO:0046653">
    <property type="term" value="P:tetrahydrofolate metabolic process"/>
    <property type="evidence" value="ECO:0007669"/>
    <property type="project" value="TreeGrafter"/>
</dbReference>
<evidence type="ECO:0000256" key="14">
    <source>
        <dbReference type="ARBA" id="ARBA00022833"/>
    </source>
</evidence>
<keyword evidence="11 19" id="KW-0808">Transferase</keyword>
<dbReference type="Proteomes" id="UP000198896">
    <property type="component" value="Unassembled WGS sequence"/>
</dbReference>
<proteinExistence type="inferred from homology"/>
<evidence type="ECO:0000256" key="8">
    <source>
        <dbReference type="ARBA" id="ARBA00022603"/>
    </source>
</evidence>
<dbReference type="Gene3D" id="3.20.20.20">
    <property type="entry name" value="Dihydropteroate synthase-like"/>
    <property type="match status" value="1"/>
</dbReference>
<dbReference type="PANTHER" id="PTHR45833:SF1">
    <property type="entry name" value="METHIONINE SYNTHASE"/>
    <property type="match status" value="1"/>
</dbReference>
<evidence type="ECO:0000256" key="13">
    <source>
        <dbReference type="ARBA" id="ARBA00022723"/>
    </source>
</evidence>
<evidence type="ECO:0000256" key="2">
    <source>
        <dbReference type="ARBA" id="ARBA00001947"/>
    </source>
</evidence>
<evidence type="ECO:0000256" key="1">
    <source>
        <dbReference type="ARBA" id="ARBA00001700"/>
    </source>
</evidence>
<feature type="binding site" evidence="19">
    <location>
        <position position="315"/>
    </location>
    <ligand>
        <name>Zn(2+)</name>
        <dbReference type="ChEBI" id="CHEBI:29105"/>
    </ligand>
</feature>
<evidence type="ECO:0000259" key="20">
    <source>
        <dbReference type="PROSITE" id="PS50970"/>
    </source>
</evidence>
<dbReference type="InterPro" id="IPR036589">
    <property type="entry name" value="HCY_dom_sf"/>
</dbReference>
<comment type="catalytic activity">
    <reaction evidence="1">
        <text>(6S)-5-methyl-5,6,7,8-tetrahydrofolate + L-homocysteine = (6S)-5,6,7,8-tetrahydrofolate + L-methionine</text>
        <dbReference type="Rhea" id="RHEA:11172"/>
        <dbReference type="ChEBI" id="CHEBI:18608"/>
        <dbReference type="ChEBI" id="CHEBI:57453"/>
        <dbReference type="ChEBI" id="CHEBI:57844"/>
        <dbReference type="ChEBI" id="CHEBI:58199"/>
        <dbReference type="EC" id="2.1.1.13"/>
    </reaction>
</comment>
<dbReference type="STRING" id="1123323.SAMN05216245_10769"/>
<dbReference type="GO" id="GO:0050667">
    <property type="term" value="P:homocysteine metabolic process"/>
    <property type="evidence" value="ECO:0007669"/>
    <property type="project" value="TreeGrafter"/>
</dbReference>
<evidence type="ECO:0000256" key="19">
    <source>
        <dbReference type="PROSITE-ProRule" id="PRU00333"/>
    </source>
</evidence>
<feature type="binding site" evidence="19">
    <location>
        <position position="250"/>
    </location>
    <ligand>
        <name>Zn(2+)</name>
        <dbReference type="ChEBI" id="CHEBI:29105"/>
    </ligand>
</feature>
<keyword evidence="15" id="KW-0486">Methionine biosynthesis</keyword>
<dbReference type="GO" id="GO:0032259">
    <property type="term" value="P:methylation"/>
    <property type="evidence" value="ECO:0007669"/>
    <property type="project" value="UniProtKB-KW"/>
</dbReference>
<dbReference type="NCBIfam" id="NF005719">
    <property type="entry name" value="PRK07535.1"/>
    <property type="match status" value="1"/>
</dbReference>
<dbReference type="InterPro" id="IPR000489">
    <property type="entry name" value="Pterin-binding_dom"/>
</dbReference>
<dbReference type="Pfam" id="PF02607">
    <property type="entry name" value="B12-binding_2"/>
    <property type="match status" value="1"/>
</dbReference>
<dbReference type="InterPro" id="IPR006158">
    <property type="entry name" value="Cobalamin-bd"/>
</dbReference>
<keyword evidence="10" id="KW-0846">Cobalamin</keyword>
<keyword evidence="9" id="KW-0028">Amino-acid biosynthesis</keyword>
<dbReference type="Gene3D" id="1.10.1240.10">
    <property type="entry name" value="Methionine synthase domain"/>
    <property type="match status" value="1"/>
</dbReference>
<dbReference type="UniPathway" id="UPA00051">
    <property type="reaction ID" value="UER00081"/>
</dbReference>
<dbReference type="SUPFAM" id="SSF52242">
    <property type="entry name" value="Cobalamin (vitamin B12)-binding domain"/>
    <property type="match status" value="1"/>
</dbReference>
<dbReference type="SUPFAM" id="SSF51717">
    <property type="entry name" value="Dihydropteroate synthetase-like"/>
    <property type="match status" value="1"/>
</dbReference>
<evidence type="ECO:0000313" key="24">
    <source>
        <dbReference type="EMBL" id="SFE48487.1"/>
    </source>
</evidence>
<dbReference type="GO" id="GO:0031419">
    <property type="term" value="F:cobalamin binding"/>
    <property type="evidence" value="ECO:0007669"/>
    <property type="project" value="UniProtKB-KW"/>
</dbReference>
<evidence type="ECO:0000256" key="7">
    <source>
        <dbReference type="ARBA" id="ARBA00013998"/>
    </source>
</evidence>
<keyword evidence="25" id="KW-1185">Reference proteome</keyword>
<sequence>MSILDFLGKEILYFDGAMGTRLQAAGLKPGELPEVWNITHGDVVAEIHASYVRAGANILKSNTFGANALKMQGSGYSVEDVVLAAFKNARAAFTRVSEECNDRRRNQTVVAREQAGAVCSDSGEEFAVSKPQDKQFVALDLKKQFVALDLGPTGKLLAPYGDLQFEEAVALYAEQVRAGVKANADLVLVETMSDSYEAKPAILAAKENSDLPVFVTFTFDRDGKLLNGADVETAVLMAEGLGVDAVGFNCGLGPDLVARLLPRARRVTDLPLIANPNAGLPVEKDGRTVFTTGPEEFADYMLDVYREGGAVLGGCCGTNPDYIRLVAERTKGLKPMPLHAVSEIKITDGEEAKIIIADDVAAASNESTVSPAYKNNKKEKCSSITAVAGYGAPVYFGKKPVLIGERINPTGKPLLKEALRNGDMDYVCRLGLEQLDNGAHILDVNTGLPGLNETETLCNAVTALQAVTSVPLEIDTSHYEAMEKALRLYNGKPLLNSVNGKQESMDNVFPLAKKYGAAVVGLCLDEKGIPDTAEGRLAIAEKIIKTAAQYGIKAKNIIIDPLALTVSTDSRNPAIDLAVIQALKAKGIHTVMGVSNISFGLPNRDAVNSAFFAMSLAAGLSSAIMNPQSGRMLEAYHAYCALSGADEGCKEFVARYADAPQHKTAVKVSEYTLYDAIVKGLVEQSGIATKKLLEEQKAPLEVINQFIIPALNTVGEGFGKKTLFLPQLLMAADAAKAAFDEIKKQMQGTAAQNNTAASAEGNGSGADASSGDTIVLAVVKGDIHDIGKNIVKVLWENYGYHVVDLGKDVPAESVVEAVEKHHAKLVGLTALMTTTVAAMEDTIQALRRKTRTKILVGGAVMTQEYADTIGADGYAPDAVAAVDYANQLFKGKGE</sequence>
<evidence type="ECO:0000256" key="5">
    <source>
        <dbReference type="ARBA" id="ARBA00010398"/>
    </source>
</evidence>
<evidence type="ECO:0000256" key="16">
    <source>
        <dbReference type="ARBA" id="ARBA00023285"/>
    </source>
</evidence>
<dbReference type="Gene3D" id="3.40.50.280">
    <property type="entry name" value="Cobalamin-binding domain"/>
    <property type="match status" value="1"/>
</dbReference>
<evidence type="ECO:0000256" key="10">
    <source>
        <dbReference type="ARBA" id="ARBA00022628"/>
    </source>
</evidence>
<protein>
    <recommendedName>
        <fullName evidence="7">Methionine synthase</fullName>
        <ecNumber evidence="6">2.1.1.13</ecNumber>
    </recommendedName>
    <alternativeName>
        <fullName evidence="18">5-methyltetrahydrofolate--homocysteine methyltransferase</fullName>
    </alternativeName>
</protein>
<dbReference type="SUPFAM" id="SSF82282">
    <property type="entry name" value="Homocysteine S-methyltransferase"/>
    <property type="match status" value="1"/>
</dbReference>
<keyword evidence="16" id="KW-0170">Cobalt</keyword>
<evidence type="ECO:0000256" key="11">
    <source>
        <dbReference type="ARBA" id="ARBA00022679"/>
    </source>
</evidence>
<evidence type="ECO:0000256" key="3">
    <source>
        <dbReference type="ARBA" id="ARBA00001956"/>
    </source>
</evidence>
<dbReference type="EC" id="2.1.1.13" evidence="6"/>
<dbReference type="GO" id="GO:0008705">
    <property type="term" value="F:methionine synthase activity"/>
    <property type="evidence" value="ECO:0007669"/>
    <property type="project" value="UniProtKB-EC"/>
</dbReference>
<feature type="domain" description="Pterin-binding" evidence="21">
    <location>
        <begin position="400"/>
        <end position="643"/>
    </location>
</feature>
<dbReference type="InterPro" id="IPR036594">
    <property type="entry name" value="Meth_synthase_dom"/>
</dbReference>
<dbReference type="GO" id="GO:0046872">
    <property type="term" value="F:metal ion binding"/>
    <property type="evidence" value="ECO:0007669"/>
    <property type="project" value="UniProtKB-KW"/>
</dbReference>
<gene>
    <name evidence="24" type="ORF">SAMN05216245_10769</name>
</gene>
<dbReference type="PROSITE" id="PS50970">
    <property type="entry name" value="HCY"/>
    <property type="match status" value="1"/>
</dbReference>
<dbReference type="InterPro" id="IPR003759">
    <property type="entry name" value="Cbl-bd_cap"/>
</dbReference>
<dbReference type="RefSeq" id="WP_245763665.1">
    <property type="nucleotide sequence ID" value="NZ_FONL01000007.1"/>
</dbReference>
<feature type="domain" description="B12-binding" evidence="22">
    <location>
        <begin position="771"/>
        <end position="894"/>
    </location>
</feature>
<evidence type="ECO:0000256" key="15">
    <source>
        <dbReference type="ARBA" id="ARBA00023167"/>
    </source>
</evidence>
<dbReference type="SMART" id="SM01018">
    <property type="entry name" value="B12-binding_2"/>
    <property type="match status" value="1"/>
</dbReference>
<keyword evidence="14 19" id="KW-0862">Zinc</keyword>
<keyword evidence="13 19" id="KW-0479">Metal-binding</keyword>
<evidence type="ECO:0000313" key="25">
    <source>
        <dbReference type="Proteomes" id="UP000198896"/>
    </source>
</evidence>
<dbReference type="Gene3D" id="3.20.20.330">
    <property type="entry name" value="Homocysteine-binding-like domain"/>
    <property type="match status" value="1"/>
</dbReference>
<dbReference type="PANTHER" id="PTHR45833">
    <property type="entry name" value="METHIONINE SYNTHASE"/>
    <property type="match status" value="1"/>
</dbReference>
<dbReference type="Pfam" id="PF02574">
    <property type="entry name" value="S-methyl_trans"/>
    <property type="match status" value="1"/>
</dbReference>
<dbReference type="PROSITE" id="PS51332">
    <property type="entry name" value="B12_BINDING"/>
    <property type="match status" value="1"/>
</dbReference>
<feature type="binding site" evidence="19">
    <location>
        <position position="316"/>
    </location>
    <ligand>
        <name>Zn(2+)</name>
        <dbReference type="ChEBI" id="CHEBI:29105"/>
    </ligand>
</feature>
<dbReference type="PROSITE" id="PS50972">
    <property type="entry name" value="PTERIN_BINDING"/>
    <property type="match status" value="1"/>
</dbReference>
<evidence type="ECO:0000256" key="18">
    <source>
        <dbReference type="ARBA" id="ARBA00031040"/>
    </source>
</evidence>
<keyword evidence="12" id="KW-0949">S-adenosyl-L-methionine</keyword>
<evidence type="ECO:0000259" key="23">
    <source>
        <dbReference type="PROSITE" id="PS51337"/>
    </source>
</evidence>
<dbReference type="SUPFAM" id="SSF47644">
    <property type="entry name" value="Methionine synthase domain"/>
    <property type="match status" value="1"/>
</dbReference>
<keyword evidence="8 19" id="KW-0489">Methyltransferase</keyword>
<evidence type="ECO:0000256" key="6">
    <source>
        <dbReference type="ARBA" id="ARBA00012032"/>
    </source>
</evidence>
<evidence type="ECO:0000256" key="9">
    <source>
        <dbReference type="ARBA" id="ARBA00022605"/>
    </source>
</evidence>
<dbReference type="AlphaFoldDB" id="A0A1I2AXM1"/>
<dbReference type="Pfam" id="PF02310">
    <property type="entry name" value="B12-binding"/>
    <property type="match status" value="1"/>
</dbReference>
<comment type="pathway">
    <text evidence="4">Amino-acid biosynthesis; L-methionine biosynthesis via de novo pathway; L-methionine from L-homocysteine (MetH route): step 1/1.</text>
</comment>
<accession>A0A1I2AXM1</accession>
<dbReference type="InterPro" id="IPR011005">
    <property type="entry name" value="Dihydropteroate_synth-like_sf"/>
</dbReference>
<dbReference type="GO" id="GO:0005829">
    <property type="term" value="C:cytosol"/>
    <property type="evidence" value="ECO:0007669"/>
    <property type="project" value="TreeGrafter"/>
</dbReference>
<comment type="cofactor">
    <cofactor evidence="3">
        <name>methylcob(III)alamin</name>
        <dbReference type="ChEBI" id="CHEBI:28115"/>
    </cofactor>
</comment>